<evidence type="ECO:0000256" key="2">
    <source>
        <dbReference type="ARBA" id="ARBA00010400"/>
    </source>
</evidence>
<name>A0A2P4YUR7_9STRA</name>
<evidence type="ECO:0000256" key="4">
    <source>
        <dbReference type="ARBA" id="ARBA00022729"/>
    </source>
</evidence>
<evidence type="ECO:0000313" key="9">
    <source>
        <dbReference type="Proteomes" id="UP000237271"/>
    </source>
</evidence>
<evidence type="ECO:0000256" key="6">
    <source>
        <dbReference type="SAM" id="Coils"/>
    </source>
</evidence>
<evidence type="ECO:0000256" key="3">
    <source>
        <dbReference type="ARBA" id="ARBA00022525"/>
    </source>
</evidence>
<sequence>MRCLLYVVLAIVVQASSHVNAVTNEGHPSTKTTTNFVTSDTIESRKRYLRVFREDDDGTPRLEGEEERMPSGLEKIAKELKVRKQNLKKLAAAEKALENNQGLASVSKRMAATSHKAPEGLSSVEYERFMSLYKSNKTPGQAKNQGLLKSGQFSRIRENVDDDEDTEDENLKGEERTLPKLDRVVSDLSADATKGAVKLTRTNSLLPATLDEEVAALKKFYQSIKAQYTTVFKDFAEVKNLNPLQAADEWKIWHKLKTKSMDELASDPFYLFWMKYKQYWDKHHGTAYMN</sequence>
<reference evidence="8 9" key="1">
    <citation type="journal article" date="2017" name="Genome Biol. Evol.">
        <title>Phytophthora megakarya and P. palmivora, closely related causal agents of cacao black pod rot, underwent increases in genome sizes and gene numbers by different mechanisms.</title>
        <authorList>
            <person name="Ali S.S."/>
            <person name="Shao J."/>
            <person name="Lary D.J."/>
            <person name="Kronmiller B."/>
            <person name="Shen D."/>
            <person name="Strem M.D."/>
            <person name="Amoako-Attah I."/>
            <person name="Akrofi A.Y."/>
            <person name="Begoude B.A."/>
            <person name="Ten Hoopen G.M."/>
            <person name="Coulibaly K."/>
            <person name="Kebe B.I."/>
            <person name="Melnick R.L."/>
            <person name="Guiltinan M.J."/>
            <person name="Tyler B.M."/>
            <person name="Meinhardt L.W."/>
            <person name="Bailey B.A."/>
        </authorList>
    </citation>
    <scope>NUCLEOTIDE SEQUENCE [LARGE SCALE GENOMIC DNA]</scope>
    <source>
        <strain evidence="9">sbr112.9</strain>
    </source>
</reference>
<comment type="caution">
    <text evidence="8">The sequence shown here is derived from an EMBL/GenBank/DDBJ whole genome shotgun (WGS) entry which is preliminary data.</text>
</comment>
<evidence type="ECO:0000313" key="8">
    <source>
        <dbReference type="EMBL" id="POM81551.1"/>
    </source>
</evidence>
<protein>
    <recommendedName>
        <fullName evidence="5">RxLR effector protein</fullName>
    </recommendedName>
</protein>
<feature type="signal peptide" evidence="5">
    <location>
        <begin position="1"/>
        <end position="21"/>
    </location>
</feature>
<keyword evidence="3 5" id="KW-0964">Secreted</keyword>
<keyword evidence="4 5" id="KW-0732">Signal</keyword>
<keyword evidence="6" id="KW-0175">Coiled coil</keyword>
<dbReference type="Pfam" id="PF16810">
    <property type="entry name" value="RXLR"/>
    <property type="match status" value="1"/>
</dbReference>
<feature type="chain" id="PRO_5015111352" description="RxLR effector protein" evidence="5">
    <location>
        <begin position="22"/>
        <end position="290"/>
    </location>
</feature>
<feature type="coiled-coil region" evidence="6">
    <location>
        <begin position="73"/>
        <end position="100"/>
    </location>
</feature>
<accession>A0A2P4YUR7</accession>
<dbReference type="InterPro" id="IPR031825">
    <property type="entry name" value="RXLR"/>
</dbReference>
<feature type="region of interest" description="Disordered" evidence="7">
    <location>
        <begin position="136"/>
        <end position="176"/>
    </location>
</feature>
<comment type="domain">
    <text evidence="5">The RxLR-dEER motif acts to carry the protein into the host cell cytoplasm through binding to cell surface phosphatidylinositol-3-phosphate.</text>
</comment>
<evidence type="ECO:0000256" key="5">
    <source>
        <dbReference type="RuleBase" id="RU367124"/>
    </source>
</evidence>
<comment type="subcellular location">
    <subcellularLocation>
        <location evidence="1 5">Secreted</location>
    </subcellularLocation>
</comment>
<organism evidence="8 9">
    <name type="scientific">Phytophthora palmivora</name>
    <dbReference type="NCBI Taxonomy" id="4796"/>
    <lineage>
        <taxon>Eukaryota</taxon>
        <taxon>Sar</taxon>
        <taxon>Stramenopiles</taxon>
        <taxon>Oomycota</taxon>
        <taxon>Peronosporomycetes</taxon>
        <taxon>Peronosporales</taxon>
        <taxon>Peronosporaceae</taxon>
        <taxon>Phytophthora</taxon>
    </lineage>
</organism>
<dbReference type="Proteomes" id="UP000237271">
    <property type="component" value="Unassembled WGS sequence"/>
</dbReference>
<comment type="function">
    <text evidence="5">Effector that suppresses plant defense responses during pathogen infection.</text>
</comment>
<comment type="similarity">
    <text evidence="2 5">Belongs to the RxLR effector family.</text>
</comment>
<evidence type="ECO:0000256" key="1">
    <source>
        <dbReference type="ARBA" id="ARBA00004613"/>
    </source>
</evidence>
<gene>
    <name evidence="8" type="ORF">PHPALM_459</name>
</gene>
<dbReference type="AlphaFoldDB" id="A0A2P4YUR7"/>
<evidence type="ECO:0000256" key="7">
    <source>
        <dbReference type="SAM" id="MobiDB-lite"/>
    </source>
</evidence>
<dbReference type="EMBL" id="NCKW01000056">
    <property type="protein sequence ID" value="POM81551.1"/>
    <property type="molecule type" value="Genomic_DNA"/>
</dbReference>
<keyword evidence="9" id="KW-1185">Reference proteome</keyword>
<proteinExistence type="inferred from homology"/>